<dbReference type="PANTHER" id="PTHR43415:SF4">
    <property type="entry name" value="N-ACETYLTRANSFERASE DOMAIN-CONTAINING PROTEIN"/>
    <property type="match status" value="1"/>
</dbReference>
<dbReference type="RefSeq" id="WP_048732693.1">
    <property type="nucleotide sequence ID" value="NZ_CP012033.1"/>
</dbReference>
<keyword evidence="3" id="KW-1185">Reference proteome</keyword>
<dbReference type="KEGG" id="lko:ABN16_02600"/>
<accession>A0AAC8UTS7</accession>
<dbReference type="GO" id="GO:0016747">
    <property type="term" value="F:acyltransferase activity, transferring groups other than amino-acyl groups"/>
    <property type="evidence" value="ECO:0007669"/>
    <property type="project" value="InterPro"/>
</dbReference>
<dbReference type="SUPFAM" id="SSF55729">
    <property type="entry name" value="Acyl-CoA N-acyltransferases (Nat)"/>
    <property type="match status" value="1"/>
</dbReference>
<dbReference type="PROSITE" id="PS51186">
    <property type="entry name" value="GNAT"/>
    <property type="match status" value="1"/>
</dbReference>
<dbReference type="EMBL" id="CP012033">
    <property type="protein sequence ID" value="AKP63993.1"/>
    <property type="molecule type" value="Genomic_DNA"/>
</dbReference>
<dbReference type="InterPro" id="IPR016181">
    <property type="entry name" value="Acyl_CoA_acyltransferase"/>
</dbReference>
<evidence type="ECO:0000259" key="1">
    <source>
        <dbReference type="PROSITE" id="PS51186"/>
    </source>
</evidence>
<evidence type="ECO:0000313" key="3">
    <source>
        <dbReference type="Proteomes" id="UP000036000"/>
    </source>
</evidence>
<name>A0AAC8UTS7_9LACO</name>
<dbReference type="AlphaFoldDB" id="A0AAC8UTS7"/>
<protein>
    <submittedName>
        <fullName evidence="2">GNAT family acetyltransferase</fullName>
    </submittedName>
</protein>
<dbReference type="Gene3D" id="3.40.630.30">
    <property type="match status" value="1"/>
</dbReference>
<sequence length="175" mass="20612">MKVTLKPLTMADAPAFWQLAYGDEAAAWTQWNGPYFHDQLPSREQFLTKIAPTKFIDQPNQRVIWVDTEMVGSVSYHYADGDLRRWLEVGIVIYRQDNWQQGIGKDALTQWIAQVWSQTTLPHLGLTTWSGNTRMCHLAESIGWQEEGRIRQVRYWQDKYWDSVKYGCLREEWRG</sequence>
<organism evidence="2 3">
    <name type="scientific">Levilactobacillus koreensis</name>
    <dbReference type="NCBI Taxonomy" id="637971"/>
    <lineage>
        <taxon>Bacteria</taxon>
        <taxon>Bacillati</taxon>
        <taxon>Bacillota</taxon>
        <taxon>Bacilli</taxon>
        <taxon>Lactobacillales</taxon>
        <taxon>Lactobacillaceae</taxon>
        <taxon>Levilactobacillus</taxon>
    </lineage>
</organism>
<evidence type="ECO:0000313" key="2">
    <source>
        <dbReference type="EMBL" id="AKP63993.1"/>
    </source>
</evidence>
<feature type="domain" description="N-acetyltransferase" evidence="1">
    <location>
        <begin position="3"/>
        <end position="167"/>
    </location>
</feature>
<dbReference type="PANTHER" id="PTHR43415">
    <property type="entry name" value="SPERMIDINE N(1)-ACETYLTRANSFERASE"/>
    <property type="match status" value="1"/>
</dbReference>
<dbReference type="Proteomes" id="UP000036000">
    <property type="component" value="Chromosome"/>
</dbReference>
<proteinExistence type="predicted"/>
<reference evidence="2 3" key="1">
    <citation type="submission" date="2015-07" db="EMBL/GenBank/DDBJ databases">
        <title>Lactobacillus korensis/26-25/ whole genome sequencing.</title>
        <authorList>
            <person name="Kim M.K."/>
            <person name="Im W.-T."/>
            <person name="Srinivasan S."/>
            <person name="Lee J.-J."/>
        </authorList>
    </citation>
    <scope>NUCLEOTIDE SEQUENCE [LARGE SCALE GENOMIC DNA]</scope>
    <source>
        <strain evidence="2 3">26-25</strain>
    </source>
</reference>
<gene>
    <name evidence="2" type="ORF">ABN16_02600</name>
</gene>
<dbReference type="InterPro" id="IPR000182">
    <property type="entry name" value="GNAT_dom"/>
</dbReference>
<dbReference type="Pfam" id="PF13302">
    <property type="entry name" value="Acetyltransf_3"/>
    <property type="match status" value="1"/>
</dbReference>